<keyword evidence="2" id="KW-1185">Reference proteome</keyword>
<dbReference type="InterPro" id="IPR027396">
    <property type="entry name" value="DsrEFH-like"/>
</dbReference>
<dbReference type="Proteomes" id="UP000271374">
    <property type="component" value="Unassembled WGS sequence"/>
</dbReference>
<dbReference type="InterPro" id="IPR003787">
    <property type="entry name" value="Sulphur_relay_DsrE/F-like"/>
</dbReference>
<organism evidence="1 2">
    <name type="scientific">Bacillus yapensis</name>
    <dbReference type="NCBI Taxonomy" id="2492960"/>
    <lineage>
        <taxon>Bacteria</taxon>
        <taxon>Bacillati</taxon>
        <taxon>Bacillota</taxon>
        <taxon>Bacilli</taxon>
        <taxon>Bacillales</taxon>
        <taxon>Bacillaceae</taxon>
        <taxon>Bacillus</taxon>
    </lineage>
</organism>
<dbReference type="EMBL" id="RXNT01000013">
    <property type="protein sequence ID" value="RTR29132.1"/>
    <property type="molecule type" value="Genomic_DNA"/>
</dbReference>
<gene>
    <name evidence="1" type="ORF">EKG37_15475</name>
</gene>
<dbReference type="AlphaFoldDB" id="A0A3S0KF41"/>
<dbReference type="OrthoDB" id="9801500at2"/>
<dbReference type="SUPFAM" id="SSF75169">
    <property type="entry name" value="DsrEFH-like"/>
    <property type="match status" value="1"/>
</dbReference>
<comment type="caution">
    <text evidence="1">The sequence shown here is derived from an EMBL/GenBank/DDBJ whole genome shotgun (WGS) entry which is preliminary data.</text>
</comment>
<protein>
    <submittedName>
        <fullName evidence="1">Transcriptional regulator</fullName>
    </submittedName>
</protein>
<dbReference type="Pfam" id="PF02635">
    <property type="entry name" value="DsrE"/>
    <property type="match status" value="1"/>
</dbReference>
<dbReference type="Gene3D" id="3.40.1260.10">
    <property type="entry name" value="DsrEFH-like"/>
    <property type="match status" value="1"/>
</dbReference>
<reference evidence="1 2" key="1">
    <citation type="submission" date="2018-12" db="EMBL/GenBank/DDBJ databases">
        <title>Bacillus yapensis draft genome sequence.</title>
        <authorList>
            <person name="Yu L."/>
            <person name="Xu X."/>
            <person name="Tang X."/>
        </authorList>
    </citation>
    <scope>NUCLEOTIDE SEQUENCE [LARGE SCALE GENOMIC DNA]</scope>
    <source>
        <strain evidence="1 2">XXST-01</strain>
    </source>
</reference>
<evidence type="ECO:0000313" key="1">
    <source>
        <dbReference type="EMBL" id="RTR29132.1"/>
    </source>
</evidence>
<dbReference type="RefSeq" id="WP_126409680.1">
    <property type="nucleotide sequence ID" value="NZ_RXNT01000013.1"/>
</dbReference>
<evidence type="ECO:0000313" key="2">
    <source>
        <dbReference type="Proteomes" id="UP000271374"/>
    </source>
</evidence>
<name>A0A3S0KF41_9BACI</name>
<proteinExistence type="predicted"/>
<accession>A0A3S0KF41</accession>
<sequence length="112" mass="12456">MKNKVILLTSDQLGKGDKELGEGILETFFTILKQKEDLPLAIFCMNRGVFALTEQSLVSLHLKELEEKGVAVLACKTCVDYYELNEQLATGKISGMAHFIELASKYEVLTLS</sequence>